<accession>W7YII6</accession>
<protein>
    <submittedName>
        <fullName evidence="1">Uncharacterized protein</fullName>
    </submittedName>
</protein>
<dbReference type="EMBL" id="BAMD01000041">
    <property type="protein sequence ID" value="GAF04286.1"/>
    <property type="molecule type" value="Genomic_DNA"/>
</dbReference>
<evidence type="ECO:0000313" key="2">
    <source>
        <dbReference type="Proteomes" id="UP000019402"/>
    </source>
</evidence>
<name>W7YII6_9BACT</name>
<reference evidence="1 2" key="1">
    <citation type="journal article" date="2014" name="Genome Announc.">
        <title>Draft Genome Sequence of Cytophaga fermentans JCM 21142T, a Facultative Anaerobe Isolated from Marine Mud.</title>
        <authorList>
            <person name="Starns D."/>
            <person name="Oshima K."/>
            <person name="Suda W."/>
            <person name="Iino T."/>
            <person name="Yuki M."/>
            <person name="Inoue J."/>
            <person name="Kitamura K."/>
            <person name="Iida T."/>
            <person name="Darby A."/>
            <person name="Hattori M."/>
            <person name="Ohkuma M."/>
        </authorList>
    </citation>
    <scope>NUCLEOTIDE SEQUENCE [LARGE SCALE GENOMIC DNA]</scope>
    <source>
        <strain evidence="1 2">JCM 21142</strain>
    </source>
</reference>
<evidence type="ECO:0000313" key="1">
    <source>
        <dbReference type="EMBL" id="GAF04286.1"/>
    </source>
</evidence>
<gene>
    <name evidence="1" type="ORF">JCM21142_72983</name>
</gene>
<keyword evidence="2" id="KW-1185">Reference proteome</keyword>
<dbReference type="Proteomes" id="UP000019402">
    <property type="component" value="Unassembled WGS sequence"/>
</dbReference>
<dbReference type="AlphaFoldDB" id="W7YII6"/>
<dbReference type="OrthoDB" id="5291617at2"/>
<dbReference type="RefSeq" id="WP_152541809.1">
    <property type="nucleotide sequence ID" value="NZ_BAMD01000041.1"/>
</dbReference>
<proteinExistence type="predicted"/>
<organism evidence="1 2">
    <name type="scientific">Saccharicrinis fermentans DSM 9555 = JCM 21142</name>
    <dbReference type="NCBI Taxonomy" id="869213"/>
    <lineage>
        <taxon>Bacteria</taxon>
        <taxon>Pseudomonadati</taxon>
        <taxon>Bacteroidota</taxon>
        <taxon>Bacteroidia</taxon>
        <taxon>Marinilabiliales</taxon>
        <taxon>Marinilabiliaceae</taxon>
        <taxon>Saccharicrinis</taxon>
    </lineage>
</organism>
<comment type="caution">
    <text evidence="1">The sequence shown here is derived from an EMBL/GenBank/DDBJ whole genome shotgun (WGS) entry which is preliminary data.</text>
</comment>
<sequence>MDTRRTSTTRLYNAEPLLNKVFDFSFQLTIRKGGEINFEGISYFINDKKGHFIGGHIHWPHKEDDISRFLKRADLNKASSILIEALKCLSPHSYYEGPIGIDAIVFKNTDGQLKIHPVLISIGDIIWD</sequence>